<dbReference type="InterPro" id="IPR035901">
    <property type="entry name" value="GIY-YIG_endonuc_sf"/>
</dbReference>
<evidence type="ECO:0008006" key="3">
    <source>
        <dbReference type="Google" id="ProtNLM"/>
    </source>
</evidence>
<dbReference type="Gene3D" id="3.40.1440.10">
    <property type="entry name" value="GIY-YIG endonuclease"/>
    <property type="match status" value="1"/>
</dbReference>
<dbReference type="PANTHER" id="PTHR21301:SF12">
    <property type="match status" value="1"/>
</dbReference>
<name>A0A974C0C0_XENLA</name>
<dbReference type="AlphaFoldDB" id="A0A974C0C0"/>
<reference evidence="2" key="1">
    <citation type="journal article" date="2016" name="Nature">
        <title>Genome evolution in the allotetraploid frog Xenopus laevis.</title>
        <authorList>
            <person name="Session A.M."/>
            <person name="Uno Y."/>
            <person name="Kwon T."/>
            <person name="Chapman J.A."/>
            <person name="Toyoda A."/>
            <person name="Takahashi S."/>
            <person name="Fukui A."/>
            <person name="Hikosaka A."/>
            <person name="Suzuki A."/>
            <person name="Kondo M."/>
            <person name="van Heeringen S.J."/>
            <person name="Quigley I."/>
            <person name="Heinz S."/>
            <person name="Ogino H."/>
            <person name="Ochi H."/>
            <person name="Hellsten U."/>
            <person name="Lyons J.B."/>
            <person name="Simakov O."/>
            <person name="Putnam N."/>
            <person name="Stites J."/>
            <person name="Kuroki Y."/>
            <person name="Tanaka T."/>
            <person name="Michiue T."/>
            <person name="Watanabe M."/>
            <person name="Bogdanovic O."/>
            <person name="Lister R."/>
            <person name="Georgiou G."/>
            <person name="Paranjpe S.S."/>
            <person name="van Kruijsbergen I."/>
            <person name="Shu S."/>
            <person name="Carlson J."/>
            <person name="Kinoshita T."/>
            <person name="Ohta Y."/>
            <person name="Mawaribuchi S."/>
            <person name="Jenkins J."/>
            <person name="Grimwood J."/>
            <person name="Schmutz J."/>
            <person name="Mitros T."/>
            <person name="Mozaffari S.V."/>
            <person name="Suzuki Y."/>
            <person name="Haramoto Y."/>
            <person name="Yamamoto T.S."/>
            <person name="Takagi C."/>
            <person name="Heald R."/>
            <person name="Miller K."/>
            <person name="Haudenschild C."/>
            <person name="Kitzman J."/>
            <person name="Nakayama T."/>
            <person name="Izutsu Y."/>
            <person name="Robert J."/>
            <person name="Fortriede J."/>
            <person name="Burns K."/>
            <person name="Lotay V."/>
            <person name="Karimi K."/>
            <person name="Yasuoka Y."/>
            <person name="Dichmann D.S."/>
            <person name="Flajnik M.F."/>
            <person name="Houston D.W."/>
            <person name="Shendure J."/>
            <person name="DuPasquier L."/>
            <person name="Vize P.D."/>
            <person name="Zorn A.M."/>
            <person name="Ito M."/>
            <person name="Marcotte E.M."/>
            <person name="Wallingford J.B."/>
            <person name="Ito Y."/>
            <person name="Asashima M."/>
            <person name="Ueno N."/>
            <person name="Matsuda Y."/>
            <person name="Veenstra G.J."/>
            <person name="Fujiyama A."/>
            <person name="Harland R.M."/>
            <person name="Taira M."/>
            <person name="Rokhsar D.S."/>
        </authorList>
    </citation>
    <scope>NUCLEOTIDE SEQUENCE [LARGE SCALE GENOMIC DNA]</scope>
    <source>
        <strain evidence="2">J</strain>
    </source>
</reference>
<dbReference type="EMBL" id="CM004482">
    <property type="protein sequence ID" value="OCT63996.1"/>
    <property type="molecule type" value="Genomic_DNA"/>
</dbReference>
<feature type="non-terminal residue" evidence="1">
    <location>
        <position position="356"/>
    </location>
</feature>
<evidence type="ECO:0000313" key="1">
    <source>
        <dbReference type="EMBL" id="OCT63996.1"/>
    </source>
</evidence>
<organism evidence="1 2">
    <name type="scientific">Xenopus laevis</name>
    <name type="common">African clawed frog</name>
    <dbReference type="NCBI Taxonomy" id="8355"/>
    <lineage>
        <taxon>Eukaryota</taxon>
        <taxon>Metazoa</taxon>
        <taxon>Chordata</taxon>
        <taxon>Craniata</taxon>
        <taxon>Vertebrata</taxon>
        <taxon>Euteleostomi</taxon>
        <taxon>Amphibia</taxon>
        <taxon>Batrachia</taxon>
        <taxon>Anura</taxon>
        <taxon>Pipoidea</taxon>
        <taxon>Pipidae</taxon>
        <taxon>Xenopodinae</taxon>
        <taxon>Xenopus</taxon>
        <taxon>Xenopus</taxon>
    </lineage>
</organism>
<accession>A0A974C0C0</accession>
<proteinExistence type="predicted"/>
<sequence length="356" mass="39866">MSNSKHRTIKFTSEISATSINFLDVRISIHNNEITTTMFSKPTDRNTLLNPDSFHNPKTIKAIPKEQYIRVRHISSIVKQFQSVADSLTKKFLNGGYRRSDLKPIIQEDMLCPSDSSGAGKQNLFVGTPNRDLSVFKLHFLYSIIKGNTVGHPTKGTPIKLNDYATCESNHVVYMLKCPCGQAYIGQTTRAVKERIKEHRGNIRNFKPGTATDTSASRHFQSSGHNLNQLKWCVLEKGKGHKITKQEYINNGNLGPVRSKTAKVATGAELCIVLEHCHRSESDAFLHKELLHPIRIQEAESIKDDCWILKKEEGRKRITCKYPGPRVRLGQQDIGKKTCGTLTDTAGAPNPMGQGK</sequence>
<dbReference type="CDD" id="cd10442">
    <property type="entry name" value="GIY-YIG_PLEs"/>
    <property type="match status" value="1"/>
</dbReference>
<dbReference type="PANTHER" id="PTHR21301">
    <property type="entry name" value="REVERSE TRANSCRIPTASE"/>
    <property type="match status" value="1"/>
</dbReference>
<protein>
    <recommendedName>
        <fullName evidence="3">GIY-YIG domain-containing protein</fullName>
    </recommendedName>
</protein>
<dbReference type="Proteomes" id="UP000694892">
    <property type="component" value="Chromosome 9_10L"/>
</dbReference>
<evidence type="ECO:0000313" key="2">
    <source>
        <dbReference type="Proteomes" id="UP000694892"/>
    </source>
</evidence>
<gene>
    <name evidence="1" type="ORF">XELAEV_18045094mg</name>
</gene>